<dbReference type="OrthoDB" id="9806902at2"/>
<evidence type="ECO:0000313" key="2">
    <source>
        <dbReference type="EMBL" id="OWV31167.1"/>
    </source>
</evidence>
<dbReference type="Proteomes" id="UP000197334">
    <property type="component" value="Unassembled WGS sequence"/>
</dbReference>
<keyword evidence="3" id="KW-1185">Reference proteome</keyword>
<sequence length="213" mass="23391">MIDNGKNVIYQGDVGDMEVLQDLPPAAPIGIVIIAHPHPLAGGNAEHKIPAYLAKWLCRKGWQVLRPNFRGVGQSAGKHDFGHGEADDILTLVRLVRQDHPQTPLALVGFSFGGFVQASVAKQLRIENQPANHVILISPGIGTVESGRSYDISDIGVDARVIHGSRDTIVPLENVITWCENENLTLTVLPRADHFYTGQLSILVREFCYFLEE</sequence>
<reference evidence="2 3" key="1">
    <citation type="submission" date="2014-08" db="EMBL/GenBank/DDBJ databases">
        <title>Draft genome sequence of a novel L-asparaginase producing marine bacterium, Halomonas campaniensis.</title>
        <authorList>
            <person name="Sundarakrishnan B."/>
            <person name="Moushumi Priya A."/>
            <person name="Raman G."/>
            <person name="Sakthivel N."/>
            <person name="Park S."/>
            <person name="Jayachandran S."/>
        </authorList>
    </citation>
    <scope>NUCLEOTIDE SEQUENCE [LARGE SCALE GENOMIC DNA]</scope>
    <source>
        <strain evidence="2 3">SK03</strain>
    </source>
</reference>
<feature type="domain" description="Serine aminopeptidase S33" evidence="1">
    <location>
        <begin position="30"/>
        <end position="142"/>
    </location>
</feature>
<dbReference type="InterPro" id="IPR029058">
    <property type="entry name" value="AB_hydrolase_fold"/>
</dbReference>
<dbReference type="Pfam" id="PF12146">
    <property type="entry name" value="Hydrolase_4"/>
    <property type="match status" value="1"/>
</dbReference>
<protein>
    <recommendedName>
        <fullName evidence="1">Serine aminopeptidase S33 domain-containing protein</fullName>
    </recommendedName>
</protein>
<gene>
    <name evidence="2" type="ORF">JI62_02755</name>
</gene>
<proteinExistence type="predicted"/>
<dbReference type="EMBL" id="JPUA01000005">
    <property type="protein sequence ID" value="OWV31167.1"/>
    <property type="molecule type" value="Genomic_DNA"/>
</dbReference>
<dbReference type="SUPFAM" id="SSF53474">
    <property type="entry name" value="alpha/beta-Hydrolases"/>
    <property type="match status" value="1"/>
</dbReference>
<accession>A0A246S3X6</accession>
<dbReference type="InterPro" id="IPR022742">
    <property type="entry name" value="Hydrolase_4"/>
</dbReference>
<dbReference type="RefSeq" id="WP_088698713.1">
    <property type="nucleotide sequence ID" value="NZ_JPUA01000005.1"/>
</dbReference>
<dbReference type="PANTHER" id="PTHR42103:SF2">
    <property type="entry name" value="AB HYDROLASE-1 DOMAIN-CONTAINING PROTEIN"/>
    <property type="match status" value="1"/>
</dbReference>
<organism evidence="2 3">
    <name type="scientific">Halomonas campaniensis</name>
    <dbReference type="NCBI Taxonomy" id="213554"/>
    <lineage>
        <taxon>Bacteria</taxon>
        <taxon>Pseudomonadati</taxon>
        <taxon>Pseudomonadota</taxon>
        <taxon>Gammaproteobacteria</taxon>
        <taxon>Oceanospirillales</taxon>
        <taxon>Halomonadaceae</taxon>
        <taxon>Halomonas</taxon>
    </lineage>
</organism>
<dbReference type="PANTHER" id="PTHR42103">
    <property type="entry name" value="ALPHA/BETA-HYDROLASES SUPERFAMILY PROTEIN"/>
    <property type="match status" value="1"/>
</dbReference>
<evidence type="ECO:0000313" key="3">
    <source>
        <dbReference type="Proteomes" id="UP000197334"/>
    </source>
</evidence>
<dbReference type="Gene3D" id="3.40.50.1820">
    <property type="entry name" value="alpha/beta hydrolase"/>
    <property type="match status" value="1"/>
</dbReference>
<evidence type="ECO:0000259" key="1">
    <source>
        <dbReference type="Pfam" id="PF12146"/>
    </source>
</evidence>
<name>A0A246S3X6_9GAMM</name>
<dbReference type="AlphaFoldDB" id="A0A246S3X6"/>
<comment type="caution">
    <text evidence="2">The sequence shown here is derived from an EMBL/GenBank/DDBJ whole genome shotgun (WGS) entry which is preliminary data.</text>
</comment>